<dbReference type="GO" id="GO:0004519">
    <property type="term" value="F:endonuclease activity"/>
    <property type="evidence" value="ECO:0007669"/>
    <property type="project" value="UniProtKB-KW"/>
</dbReference>
<feature type="domain" description="MvaI/BcnI restriction endonuclease" evidence="1">
    <location>
        <begin position="182"/>
        <end position="431"/>
    </location>
</feature>
<dbReference type="EMBL" id="CP130612">
    <property type="protein sequence ID" value="WKW11535.1"/>
    <property type="molecule type" value="Genomic_DNA"/>
</dbReference>
<reference evidence="2" key="1">
    <citation type="submission" date="2023-07" db="EMBL/GenBank/DDBJ databases">
        <authorList>
            <person name="Haufschild T."/>
            <person name="Kallscheuer N."/>
            <person name="Hammer J."/>
            <person name="Kohn T."/>
            <person name="Kabuu M."/>
            <person name="Jogler M."/>
            <person name="Wohfarth N."/>
            <person name="Heuer A."/>
            <person name="Rohde M."/>
            <person name="van Teeseling M.C.F."/>
            <person name="Jogler C."/>
        </authorList>
    </citation>
    <scope>NUCLEOTIDE SEQUENCE</scope>
    <source>
        <strain evidence="2">Strain 138</strain>
        <strain evidence="3">Strain 318</strain>
    </source>
</reference>
<dbReference type="InterPro" id="IPR043004">
    <property type="entry name" value="MvaI_BcnI_cat"/>
</dbReference>
<dbReference type="Gene3D" id="3.40.210.20">
    <property type="entry name" value="MvaI/BcnI restriction endonuclease, catalytic domain"/>
    <property type="match status" value="1"/>
</dbReference>
<dbReference type="REBASE" id="743550">
    <property type="entry name" value="Gba318ORF791P"/>
</dbReference>
<evidence type="ECO:0000259" key="1">
    <source>
        <dbReference type="Pfam" id="PF15515"/>
    </source>
</evidence>
<dbReference type="AlphaFoldDB" id="A0AA49Q4S9"/>
<keyword evidence="2" id="KW-0378">Hydrolase</keyword>
<name>A0AA49Q4S9_9BACT</name>
<evidence type="ECO:0000313" key="4">
    <source>
        <dbReference type="Proteomes" id="UP001229955"/>
    </source>
</evidence>
<keyword evidence="4" id="KW-1185">Reference proteome</keyword>
<proteinExistence type="predicted"/>
<keyword evidence="2" id="KW-0540">Nuclease</keyword>
<gene>
    <name evidence="2" type="ORF">Strain138_000790</name>
    <name evidence="3" type="ORF">Strain318_000790</name>
</gene>
<dbReference type="EMBL" id="CP130613">
    <property type="protein sequence ID" value="WKW14445.1"/>
    <property type="molecule type" value="Genomic_DNA"/>
</dbReference>
<dbReference type="KEGG" id="pspc:Strain318_000790"/>
<organism evidence="2">
    <name type="scientific">Pseudogemmatithrix spongiicola</name>
    <dbReference type="NCBI Taxonomy" id="3062599"/>
    <lineage>
        <taxon>Bacteria</taxon>
        <taxon>Pseudomonadati</taxon>
        <taxon>Gemmatimonadota</taxon>
        <taxon>Gemmatimonadia</taxon>
        <taxon>Gemmatimonadales</taxon>
        <taxon>Gemmatimonadaceae</taxon>
        <taxon>Pseudogemmatithrix</taxon>
    </lineage>
</organism>
<dbReference type="InterPro" id="IPR029127">
    <property type="entry name" value="MvaI_BcnI"/>
</dbReference>
<accession>A0AA49Q7V3</accession>
<sequence>MSALSLAAAKQMLRDHGARRIYAKALAPNDNSKNQVYLGGDFEVLQVIPGGEPVPGVSGTHGEPIFKSALTFSWLDDEGRAFPAPAAQLILYPQYPEVRMSGFLRGAQWAPNDVLTVRDKGRVLLLGVTATDQILGIAAGAATSLAHEIRALGDLPTIGVLLDLGVPGGLSAKETTHELLRRVDAISKKGWIESWRLLPDGSRAPCTGSNCGGVTLESELGILANGRAEPDFLGWEVKSATVANLSQPRIGTVTLMTPEPTGGFYRSEGVEAFVRRFGYPDKLGRPKRLNFGGIHKFGVTHASTGLRLTVNGFDVESETLVRADGALELLDPTGIVAASWSFSPLLAHWNSKHAHAAYVPSVRRNHPSRSYAYGASTLLAEGTSFLSFLLAVVRGAVYYDPGIKLETTDTGTRTKRRSQWRISGRELGTLYRSFGWYSAVNTARS</sequence>
<dbReference type="Proteomes" id="UP001229955">
    <property type="component" value="Chromosome"/>
</dbReference>
<accession>A0AA49Q4S9</accession>
<dbReference type="REBASE" id="743553">
    <property type="entry name" value="Gba138ORF791P"/>
</dbReference>
<dbReference type="Pfam" id="PF15515">
    <property type="entry name" value="MvaI_BcnI"/>
    <property type="match status" value="1"/>
</dbReference>
<evidence type="ECO:0000313" key="3">
    <source>
        <dbReference type="EMBL" id="WKW14445.1"/>
    </source>
</evidence>
<evidence type="ECO:0000313" key="2">
    <source>
        <dbReference type="EMBL" id="WKW11535.1"/>
    </source>
</evidence>
<protein>
    <submittedName>
        <fullName evidence="2">MvaI/BcnI family restriction endonuclease</fullName>
    </submittedName>
</protein>
<dbReference type="RefSeq" id="WP_367887234.1">
    <property type="nucleotide sequence ID" value="NZ_CP130612.1"/>
</dbReference>
<keyword evidence="2" id="KW-0255">Endonuclease</keyword>